<dbReference type="EMBL" id="KK853541">
    <property type="protein sequence ID" value="KDR06882.1"/>
    <property type="molecule type" value="Genomic_DNA"/>
</dbReference>
<dbReference type="InParanoid" id="A0A067QG19"/>
<sequence length="103" mass="12088">MTIVRKIQSCDYKREIKTHLLHDEYKFTKPVNKTYCVNFKVMSKCNDCIVSNRTHNTWKYNKRKLSKYIKMGPSLSPLSGYLDEAVSTPETLKTVQEPKREPS</sequence>
<evidence type="ECO:0000313" key="2">
    <source>
        <dbReference type="Proteomes" id="UP000027135"/>
    </source>
</evidence>
<dbReference type="AlphaFoldDB" id="A0A067QG19"/>
<reference evidence="1 2" key="1">
    <citation type="journal article" date="2014" name="Nat. Commun.">
        <title>Molecular traces of alternative social organization in a termite genome.</title>
        <authorList>
            <person name="Terrapon N."/>
            <person name="Li C."/>
            <person name="Robertson H.M."/>
            <person name="Ji L."/>
            <person name="Meng X."/>
            <person name="Booth W."/>
            <person name="Chen Z."/>
            <person name="Childers C.P."/>
            <person name="Glastad K.M."/>
            <person name="Gokhale K."/>
            <person name="Gowin J."/>
            <person name="Gronenberg W."/>
            <person name="Hermansen R.A."/>
            <person name="Hu H."/>
            <person name="Hunt B.G."/>
            <person name="Huylmans A.K."/>
            <person name="Khalil S.M."/>
            <person name="Mitchell R.D."/>
            <person name="Munoz-Torres M.C."/>
            <person name="Mustard J.A."/>
            <person name="Pan H."/>
            <person name="Reese J.T."/>
            <person name="Scharf M.E."/>
            <person name="Sun F."/>
            <person name="Vogel H."/>
            <person name="Xiao J."/>
            <person name="Yang W."/>
            <person name="Yang Z."/>
            <person name="Yang Z."/>
            <person name="Zhou J."/>
            <person name="Zhu J."/>
            <person name="Brent C.S."/>
            <person name="Elsik C.G."/>
            <person name="Goodisman M.A."/>
            <person name="Liberles D.A."/>
            <person name="Roe R.M."/>
            <person name="Vargo E.L."/>
            <person name="Vilcinskas A."/>
            <person name="Wang J."/>
            <person name="Bornberg-Bauer E."/>
            <person name="Korb J."/>
            <person name="Zhang G."/>
            <person name="Liebig J."/>
        </authorList>
    </citation>
    <scope>NUCLEOTIDE SEQUENCE [LARGE SCALE GENOMIC DNA]</scope>
    <source>
        <tissue evidence="1">Whole organism</tissue>
    </source>
</reference>
<gene>
    <name evidence="1" type="ORF">L798_03363</name>
</gene>
<keyword evidence="2" id="KW-1185">Reference proteome</keyword>
<protein>
    <submittedName>
        <fullName evidence="1">Uncharacterized protein</fullName>
    </submittedName>
</protein>
<accession>A0A067QG19</accession>
<evidence type="ECO:0000313" key="1">
    <source>
        <dbReference type="EMBL" id="KDR06882.1"/>
    </source>
</evidence>
<name>A0A067QG19_ZOONE</name>
<proteinExistence type="predicted"/>
<organism evidence="1 2">
    <name type="scientific">Zootermopsis nevadensis</name>
    <name type="common">Dampwood termite</name>
    <dbReference type="NCBI Taxonomy" id="136037"/>
    <lineage>
        <taxon>Eukaryota</taxon>
        <taxon>Metazoa</taxon>
        <taxon>Ecdysozoa</taxon>
        <taxon>Arthropoda</taxon>
        <taxon>Hexapoda</taxon>
        <taxon>Insecta</taxon>
        <taxon>Pterygota</taxon>
        <taxon>Neoptera</taxon>
        <taxon>Polyneoptera</taxon>
        <taxon>Dictyoptera</taxon>
        <taxon>Blattodea</taxon>
        <taxon>Blattoidea</taxon>
        <taxon>Termitoidae</taxon>
        <taxon>Termopsidae</taxon>
        <taxon>Zootermopsis</taxon>
    </lineage>
</organism>
<dbReference type="Proteomes" id="UP000027135">
    <property type="component" value="Unassembled WGS sequence"/>
</dbReference>